<proteinExistence type="predicted"/>
<dbReference type="EMBL" id="JAUSRB010000002">
    <property type="protein sequence ID" value="MDP9866488.1"/>
    <property type="molecule type" value="Genomic_DNA"/>
</dbReference>
<evidence type="ECO:0000256" key="1">
    <source>
        <dbReference type="ARBA" id="ARBA00004651"/>
    </source>
</evidence>
<evidence type="ECO:0000313" key="9">
    <source>
        <dbReference type="EMBL" id="MDP9866488.1"/>
    </source>
</evidence>
<dbReference type="Proteomes" id="UP001230426">
    <property type="component" value="Unassembled WGS sequence"/>
</dbReference>
<evidence type="ECO:0000259" key="8">
    <source>
        <dbReference type="PROSITE" id="PS50893"/>
    </source>
</evidence>
<comment type="subcellular location">
    <subcellularLocation>
        <location evidence="1">Cell membrane</location>
        <topology evidence="1">Multi-pass membrane protein</topology>
    </subcellularLocation>
</comment>
<keyword evidence="10" id="KW-1185">Reference proteome</keyword>
<dbReference type="PANTHER" id="PTHR24221">
    <property type="entry name" value="ATP-BINDING CASSETTE SUB-FAMILY B"/>
    <property type="match status" value="1"/>
</dbReference>
<evidence type="ECO:0000313" key="10">
    <source>
        <dbReference type="Proteomes" id="UP001230426"/>
    </source>
</evidence>
<dbReference type="Pfam" id="PF00005">
    <property type="entry name" value="ABC_tran"/>
    <property type="match status" value="1"/>
</dbReference>
<keyword evidence="5 7" id="KW-1133">Transmembrane helix</keyword>
<keyword evidence="2 7" id="KW-0812">Transmembrane</keyword>
<dbReference type="CDD" id="cd03228">
    <property type="entry name" value="ABCC_MRP_Like"/>
    <property type="match status" value="1"/>
</dbReference>
<dbReference type="SMART" id="SM00382">
    <property type="entry name" value="AAA"/>
    <property type="match status" value="1"/>
</dbReference>
<comment type="caution">
    <text evidence="9">The sequence shown here is derived from an EMBL/GenBank/DDBJ whole genome shotgun (WGS) entry which is preliminary data.</text>
</comment>
<dbReference type="RefSeq" id="WP_306867260.1">
    <property type="nucleotide sequence ID" value="NZ_JAUSRB010000002.1"/>
</dbReference>
<gene>
    <name evidence="9" type="ORF">J2S55_005754</name>
</gene>
<dbReference type="PANTHER" id="PTHR24221:SF654">
    <property type="entry name" value="ATP-BINDING CASSETTE SUB-FAMILY B MEMBER 6"/>
    <property type="match status" value="1"/>
</dbReference>
<dbReference type="InterPro" id="IPR036640">
    <property type="entry name" value="ABC1_TM_sf"/>
</dbReference>
<dbReference type="InterPro" id="IPR039421">
    <property type="entry name" value="Type_1_exporter"/>
</dbReference>
<evidence type="ECO:0000256" key="2">
    <source>
        <dbReference type="ARBA" id="ARBA00022692"/>
    </source>
</evidence>
<evidence type="ECO:0000256" key="7">
    <source>
        <dbReference type="SAM" id="Phobius"/>
    </source>
</evidence>
<name>A0ABT9RB68_9ACTN</name>
<dbReference type="InterPro" id="IPR027417">
    <property type="entry name" value="P-loop_NTPase"/>
</dbReference>
<evidence type="ECO:0000256" key="3">
    <source>
        <dbReference type="ARBA" id="ARBA00022741"/>
    </source>
</evidence>
<dbReference type="Gene3D" id="3.40.50.300">
    <property type="entry name" value="P-loop containing nucleotide triphosphate hydrolases"/>
    <property type="match status" value="1"/>
</dbReference>
<dbReference type="SUPFAM" id="SSF52540">
    <property type="entry name" value="P-loop containing nucleoside triphosphate hydrolases"/>
    <property type="match status" value="1"/>
</dbReference>
<keyword evidence="3" id="KW-0547">Nucleotide-binding</keyword>
<evidence type="ECO:0000256" key="4">
    <source>
        <dbReference type="ARBA" id="ARBA00022840"/>
    </source>
</evidence>
<organism evidence="9 10">
    <name type="scientific">Streptosporangium brasiliense</name>
    <dbReference type="NCBI Taxonomy" id="47480"/>
    <lineage>
        <taxon>Bacteria</taxon>
        <taxon>Bacillati</taxon>
        <taxon>Actinomycetota</taxon>
        <taxon>Actinomycetes</taxon>
        <taxon>Streptosporangiales</taxon>
        <taxon>Streptosporangiaceae</taxon>
        <taxon>Streptosporangium</taxon>
    </lineage>
</organism>
<feature type="transmembrane region" description="Helical" evidence="7">
    <location>
        <begin position="36"/>
        <end position="60"/>
    </location>
</feature>
<dbReference type="PROSITE" id="PS50893">
    <property type="entry name" value="ABC_TRANSPORTER_2"/>
    <property type="match status" value="1"/>
</dbReference>
<feature type="domain" description="ABC transporter" evidence="8">
    <location>
        <begin position="246"/>
        <end position="495"/>
    </location>
</feature>
<reference evidence="9 10" key="1">
    <citation type="submission" date="2023-07" db="EMBL/GenBank/DDBJ databases">
        <title>Sequencing the genomes of 1000 actinobacteria strains.</title>
        <authorList>
            <person name="Klenk H.-P."/>
        </authorList>
    </citation>
    <scope>NUCLEOTIDE SEQUENCE [LARGE SCALE GENOMIC DNA]</scope>
    <source>
        <strain evidence="9 10">DSM 44109</strain>
    </source>
</reference>
<dbReference type="GO" id="GO:0005524">
    <property type="term" value="F:ATP binding"/>
    <property type="evidence" value="ECO:0007669"/>
    <property type="project" value="UniProtKB-KW"/>
</dbReference>
<evidence type="ECO:0000256" key="5">
    <source>
        <dbReference type="ARBA" id="ARBA00022989"/>
    </source>
</evidence>
<dbReference type="InterPro" id="IPR003593">
    <property type="entry name" value="AAA+_ATPase"/>
</dbReference>
<dbReference type="Gene3D" id="1.20.1560.10">
    <property type="entry name" value="ABC transporter type 1, transmembrane domain"/>
    <property type="match status" value="1"/>
</dbReference>
<dbReference type="PROSITE" id="PS00211">
    <property type="entry name" value="ABC_TRANSPORTER_1"/>
    <property type="match status" value="1"/>
</dbReference>
<dbReference type="InterPro" id="IPR003439">
    <property type="entry name" value="ABC_transporter-like_ATP-bd"/>
</dbReference>
<dbReference type="InterPro" id="IPR017871">
    <property type="entry name" value="ABC_transporter-like_CS"/>
</dbReference>
<keyword evidence="6 7" id="KW-0472">Membrane</keyword>
<feature type="transmembrane region" description="Helical" evidence="7">
    <location>
        <begin position="155"/>
        <end position="180"/>
    </location>
</feature>
<evidence type="ECO:0000256" key="6">
    <source>
        <dbReference type="ARBA" id="ARBA00023136"/>
    </source>
</evidence>
<protein>
    <submittedName>
        <fullName evidence="9">ATP-binding cassette subfamily B protein/ATP-binding cassette subfamily C protein</fullName>
    </submittedName>
</protein>
<dbReference type="SUPFAM" id="SSF90123">
    <property type="entry name" value="ABC transporter transmembrane region"/>
    <property type="match status" value="1"/>
</dbReference>
<accession>A0ABT9RB68</accession>
<keyword evidence="4 9" id="KW-0067">ATP-binding</keyword>
<sequence>MGREEAAEFPELADDPAWYPREDELSRVPFRGAASAGAVVDATVDVVAGLAGIAAVAGVLGMLHPLLLALLVVAALPAGWAEVLVARMGYATVHLLSTSLRRKWILNELMADRATAPEVRSYGMSRFLLAQFSAVTRVEQGERLRLARRQTGVRVLGEAFAALSAGVVYLTLGLLLVFGVVPLAEAATAALAVGVGRTTLIALMRTVSRCYEEGLYFTDYLDFCTLARERTPEPSPGAASPAFDTITLRDVSFSYPASDVAVLDRVNMEIKRGEIIALVGENGSGKSTPARILAGLYRPDRDEVRWDDVPTTEIDPAALRARIGYVPQDYTRWPLTARQNIEAGDARGDAPVIAAGAAAGLGPVVDRLPHGYDTLLDRRFAGGQELSGGQWQRIAIARGLYRDVPLLIFDEPTAAMDARAEHALFADVSARVLGRGAPAGEEDRQPRTVVLITHRMTSAQLADRIYVLDRGRIVEHGAHAGLMAQDGLYAELFRLHLAVYAAPSGAVEESGAAAG</sequence>